<reference evidence="10" key="1">
    <citation type="submission" date="2021-04" db="EMBL/GenBank/DDBJ databases">
        <authorList>
            <consortium name="Wellcome Sanger Institute Data Sharing"/>
        </authorList>
    </citation>
    <scope>NUCLEOTIDE SEQUENCE [LARGE SCALE GENOMIC DNA]</scope>
</reference>
<evidence type="ECO:0000256" key="7">
    <source>
        <dbReference type="ARBA" id="ARBA00023022"/>
    </source>
</evidence>
<dbReference type="Pfam" id="PF06446">
    <property type="entry name" value="Hepcidin"/>
    <property type="match status" value="1"/>
</dbReference>
<dbReference type="PANTHER" id="PTHR16877">
    <property type="entry name" value="HEPCIDIN"/>
    <property type="match status" value="1"/>
</dbReference>
<reference evidence="10" key="3">
    <citation type="submission" date="2025-09" db="UniProtKB">
        <authorList>
            <consortium name="Ensembl"/>
        </authorList>
    </citation>
    <scope>IDENTIFICATION</scope>
</reference>
<evidence type="ECO:0000256" key="9">
    <source>
        <dbReference type="SAM" id="SignalP"/>
    </source>
</evidence>
<dbReference type="GO" id="GO:0005179">
    <property type="term" value="F:hormone activity"/>
    <property type="evidence" value="ECO:0007669"/>
    <property type="project" value="UniProtKB-KW"/>
</dbReference>
<dbReference type="GO" id="GO:0006879">
    <property type="term" value="P:intracellular iron ion homeostasis"/>
    <property type="evidence" value="ECO:0007669"/>
    <property type="project" value="InterPro"/>
</dbReference>
<keyword evidence="8" id="KW-1015">Disulfide bond</keyword>
<feature type="signal peptide" evidence="9">
    <location>
        <begin position="1"/>
        <end position="23"/>
    </location>
</feature>
<keyword evidence="7" id="KW-0044">Antibiotic</keyword>
<dbReference type="GO" id="GO:0042742">
    <property type="term" value="P:defense response to bacterium"/>
    <property type="evidence" value="ECO:0007669"/>
    <property type="project" value="UniProtKB-KW"/>
</dbReference>
<keyword evidence="6 9" id="KW-0732">Signal</keyword>
<evidence type="ECO:0000256" key="4">
    <source>
        <dbReference type="ARBA" id="ARBA00022529"/>
    </source>
</evidence>
<feature type="chain" id="PRO_5025484946" description="Hepcidin" evidence="9">
    <location>
        <begin position="24"/>
        <end position="87"/>
    </location>
</feature>
<evidence type="ECO:0000256" key="2">
    <source>
        <dbReference type="ARBA" id="ARBA00008022"/>
    </source>
</evidence>
<accession>A0A665T2D2</accession>
<evidence type="ECO:0000256" key="5">
    <source>
        <dbReference type="ARBA" id="ARBA00022702"/>
    </source>
</evidence>
<sequence>MKAFTSAVAVVVLTFINIQESAALPLTGVRAQEPEEAVSDEGAEEEETSVETWMMPYDIREKTYGGPLRCQLCCGCCVPDVCGMCCE</sequence>
<comment type="subcellular location">
    <subcellularLocation>
        <location evidence="1">Secreted</location>
    </subcellularLocation>
</comment>
<dbReference type="Proteomes" id="UP000472264">
    <property type="component" value="Chromosome 6"/>
</dbReference>
<gene>
    <name evidence="10" type="primary">LOC115044860</name>
</gene>
<evidence type="ECO:0000256" key="6">
    <source>
        <dbReference type="ARBA" id="ARBA00022729"/>
    </source>
</evidence>
<comment type="similarity">
    <text evidence="2">Belongs to the hepcidin family.</text>
</comment>
<dbReference type="PANTHER" id="PTHR16877:SF0">
    <property type="entry name" value="HEPCIDIN"/>
    <property type="match status" value="1"/>
</dbReference>
<dbReference type="OMA" id="GCGICCQ"/>
<keyword evidence="4" id="KW-0929">Antimicrobial</keyword>
<dbReference type="InterPro" id="IPR010500">
    <property type="entry name" value="Hepcidin"/>
</dbReference>
<evidence type="ECO:0008006" key="12">
    <source>
        <dbReference type="Google" id="ProtNLM"/>
    </source>
</evidence>
<dbReference type="Ensembl" id="ENSENLT00000000473.1">
    <property type="protein sequence ID" value="ENSENLP00000000403.1"/>
    <property type="gene ID" value="ENSENLG00000000287.1"/>
</dbReference>
<proteinExistence type="inferred from homology"/>
<evidence type="ECO:0000313" key="10">
    <source>
        <dbReference type="Ensembl" id="ENSENLP00000000403.1"/>
    </source>
</evidence>
<evidence type="ECO:0000256" key="3">
    <source>
        <dbReference type="ARBA" id="ARBA00022525"/>
    </source>
</evidence>
<keyword evidence="3" id="KW-0964">Secreted</keyword>
<evidence type="ECO:0000256" key="8">
    <source>
        <dbReference type="ARBA" id="ARBA00023157"/>
    </source>
</evidence>
<keyword evidence="11" id="KW-1185">Reference proteome</keyword>
<dbReference type="InParanoid" id="A0A665T2D2"/>
<keyword evidence="5" id="KW-0372">Hormone</keyword>
<dbReference type="AlphaFoldDB" id="A0A665T2D2"/>
<name>A0A665T2D2_ECHNA</name>
<protein>
    <recommendedName>
        <fullName evidence="12">Hepcidin</fullName>
    </recommendedName>
</protein>
<evidence type="ECO:0000313" key="11">
    <source>
        <dbReference type="Proteomes" id="UP000472264"/>
    </source>
</evidence>
<evidence type="ECO:0000256" key="1">
    <source>
        <dbReference type="ARBA" id="ARBA00004613"/>
    </source>
</evidence>
<reference evidence="10" key="2">
    <citation type="submission" date="2025-08" db="UniProtKB">
        <authorList>
            <consortium name="Ensembl"/>
        </authorList>
    </citation>
    <scope>IDENTIFICATION</scope>
</reference>
<dbReference type="GO" id="GO:0005576">
    <property type="term" value="C:extracellular region"/>
    <property type="evidence" value="ECO:0007669"/>
    <property type="project" value="UniProtKB-SubCell"/>
</dbReference>
<organism evidence="10 11">
    <name type="scientific">Echeneis naucrates</name>
    <name type="common">Live sharksucker</name>
    <dbReference type="NCBI Taxonomy" id="173247"/>
    <lineage>
        <taxon>Eukaryota</taxon>
        <taxon>Metazoa</taxon>
        <taxon>Chordata</taxon>
        <taxon>Craniata</taxon>
        <taxon>Vertebrata</taxon>
        <taxon>Euteleostomi</taxon>
        <taxon>Actinopterygii</taxon>
        <taxon>Neopterygii</taxon>
        <taxon>Teleostei</taxon>
        <taxon>Neoteleostei</taxon>
        <taxon>Acanthomorphata</taxon>
        <taxon>Carangaria</taxon>
        <taxon>Carangiformes</taxon>
        <taxon>Echeneidae</taxon>
        <taxon>Echeneis</taxon>
    </lineage>
</organism>